<feature type="transmembrane region" description="Helical" evidence="2">
    <location>
        <begin position="35"/>
        <end position="53"/>
    </location>
</feature>
<keyword evidence="2" id="KW-0812">Transmembrane</keyword>
<feature type="domain" description="DUF2382" evidence="3">
    <location>
        <begin position="88"/>
        <end position="193"/>
    </location>
</feature>
<accession>A0A2W1LNP6</accession>
<evidence type="ECO:0000313" key="5">
    <source>
        <dbReference type="Proteomes" id="UP000249522"/>
    </source>
</evidence>
<dbReference type="RefSeq" id="WP_111146392.1">
    <property type="nucleotide sequence ID" value="NZ_QKRB01000042.1"/>
</dbReference>
<name>A0A2W1LNP6_9BACL</name>
<dbReference type="OrthoDB" id="2678178at2"/>
<dbReference type="Proteomes" id="UP000249522">
    <property type="component" value="Unassembled WGS sequence"/>
</dbReference>
<organism evidence="4 5">
    <name type="scientific">Paenibacillus sambharensis</name>
    <dbReference type="NCBI Taxonomy" id="1803190"/>
    <lineage>
        <taxon>Bacteria</taxon>
        <taxon>Bacillati</taxon>
        <taxon>Bacillota</taxon>
        <taxon>Bacilli</taxon>
        <taxon>Bacillales</taxon>
        <taxon>Paenibacillaceae</taxon>
        <taxon>Paenibacillus</taxon>
    </lineage>
</organism>
<dbReference type="Pfam" id="PF09557">
    <property type="entry name" value="DUF2382"/>
    <property type="match status" value="1"/>
</dbReference>
<feature type="region of interest" description="Disordered" evidence="1">
    <location>
        <begin position="59"/>
        <end position="85"/>
    </location>
</feature>
<keyword evidence="2" id="KW-0472">Membrane</keyword>
<feature type="compositionally biased region" description="Acidic residues" evidence="1">
    <location>
        <begin position="203"/>
        <end position="213"/>
    </location>
</feature>
<reference evidence="4 5" key="1">
    <citation type="submission" date="2018-06" db="EMBL/GenBank/DDBJ databases">
        <title>Paenibacillus imtechensis sp. nov.</title>
        <authorList>
            <person name="Pinnaka A.K."/>
            <person name="Singh H."/>
            <person name="Kaur M."/>
        </authorList>
    </citation>
    <scope>NUCLEOTIDE SEQUENCE [LARGE SCALE GENOMIC DNA]</scope>
    <source>
        <strain evidence="4 5">SMB1</strain>
    </source>
</reference>
<dbReference type="InterPro" id="IPR019060">
    <property type="entry name" value="DUF2382"/>
</dbReference>
<dbReference type="EMBL" id="QKRB01000042">
    <property type="protein sequence ID" value="PZD96104.1"/>
    <property type="molecule type" value="Genomic_DNA"/>
</dbReference>
<evidence type="ECO:0000259" key="3">
    <source>
        <dbReference type="Pfam" id="PF09557"/>
    </source>
</evidence>
<dbReference type="InterPro" id="IPR052967">
    <property type="entry name" value="Stress_Response_Assoc"/>
</dbReference>
<evidence type="ECO:0000256" key="2">
    <source>
        <dbReference type="SAM" id="Phobius"/>
    </source>
</evidence>
<feature type="region of interest" description="Disordered" evidence="1">
    <location>
        <begin position="189"/>
        <end position="213"/>
    </location>
</feature>
<evidence type="ECO:0000313" key="4">
    <source>
        <dbReference type="EMBL" id="PZD96104.1"/>
    </source>
</evidence>
<dbReference type="NCBIfam" id="TIGR02271">
    <property type="entry name" value="YsnF/AvaK domain"/>
    <property type="match status" value="1"/>
</dbReference>
<dbReference type="PANTHER" id="PTHR38463">
    <property type="entry name" value="STRESS RESPONSE PROTEIN YSNF"/>
    <property type="match status" value="1"/>
</dbReference>
<keyword evidence="2" id="KW-1133">Transmembrane helix</keyword>
<dbReference type="AlphaFoldDB" id="A0A2W1LNP6"/>
<dbReference type="PANTHER" id="PTHR38463:SF1">
    <property type="entry name" value="STRESS RESPONSE PROTEIN YSNF"/>
    <property type="match status" value="1"/>
</dbReference>
<sequence>MKIKLIRMVMGAAAGCLLGVLAAYFVPVVTLTNGLWFGLLAGAAGAVFMTWNLQAMERQRKREQADAPGQTRPANASTSNREEPAAALQLKKEVLDISKEQVATGEVTIHREVVEEDKTVTVPTRREEVVIEVHNHDVDAPERSRSETLRIPVKEERVDVHTYPVALEEVDVHTRRVRDIKPVTAKLKREEADMESIGNPVVMEEEPAQETRT</sequence>
<gene>
    <name evidence="4" type="ORF">DNH61_09320</name>
</gene>
<evidence type="ECO:0000256" key="1">
    <source>
        <dbReference type="SAM" id="MobiDB-lite"/>
    </source>
</evidence>
<protein>
    <recommendedName>
        <fullName evidence="3">DUF2382 domain-containing protein</fullName>
    </recommendedName>
</protein>
<proteinExistence type="predicted"/>
<keyword evidence="5" id="KW-1185">Reference proteome</keyword>
<comment type="caution">
    <text evidence="4">The sequence shown here is derived from an EMBL/GenBank/DDBJ whole genome shotgun (WGS) entry which is preliminary data.</text>
</comment>